<keyword evidence="2" id="KW-1133">Transmembrane helix</keyword>
<feature type="compositionally biased region" description="Low complexity" evidence="1">
    <location>
        <begin position="339"/>
        <end position="348"/>
    </location>
</feature>
<proteinExistence type="predicted"/>
<dbReference type="RefSeq" id="WP_390287756.1">
    <property type="nucleotide sequence ID" value="NZ_JBHUDI010000006.1"/>
</dbReference>
<dbReference type="Gene3D" id="2.60.40.10">
    <property type="entry name" value="Immunoglobulins"/>
    <property type="match status" value="1"/>
</dbReference>
<evidence type="ECO:0000259" key="3">
    <source>
        <dbReference type="Pfam" id="PF07760"/>
    </source>
</evidence>
<dbReference type="InterPro" id="IPR013783">
    <property type="entry name" value="Ig-like_fold"/>
</dbReference>
<dbReference type="InterPro" id="IPR011674">
    <property type="entry name" value="DUF1616"/>
</dbReference>
<reference evidence="4 5" key="1">
    <citation type="journal article" date="2019" name="Int. J. Syst. Evol. Microbiol.">
        <title>The Global Catalogue of Microorganisms (GCM) 10K type strain sequencing project: providing services to taxonomists for standard genome sequencing and annotation.</title>
        <authorList>
            <consortium name="The Broad Institute Genomics Platform"/>
            <consortium name="The Broad Institute Genome Sequencing Center for Infectious Disease"/>
            <person name="Wu L."/>
            <person name="Ma J."/>
        </authorList>
    </citation>
    <scope>NUCLEOTIDE SEQUENCE [LARGE SCALE GENOMIC DNA]</scope>
    <source>
        <strain evidence="4 5">CGMCC 1.12230</strain>
    </source>
</reference>
<feature type="compositionally biased region" description="Acidic residues" evidence="1">
    <location>
        <begin position="358"/>
        <end position="416"/>
    </location>
</feature>
<gene>
    <name evidence="4" type="ORF">ACFR99_12270</name>
</gene>
<accession>A0ABD6BGY4</accession>
<feature type="transmembrane region" description="Helical" evidence="2">
    <location>
        <begin position="21"/>
        <end position="44"/>
    </location>
</feature>
<organism evidence="4 5">
    <name type="scientific">Haloarchaeobius amylolyticus</name>
    <dbReference type="NCBI Taxonomy" id="1198296"/>
    <lineage>
        <taxon>Archaea</taxon>
        <taxon>Methanobacteriati</taxon>
        <taxon>Methanobacteriota</taxon>
        <taxon>Stenosarchaea group</taxon>
        <taxon>Halobacteria</taxon>
        <taxon>Halobacteriales</taxon>
        <taxon>Halorubellaceae</taxon>
        <taxon>Haloarchaeobius</taxon>
    </lineage>
</organism>
<name>A0ABD6BGY4_9EURY</name>
<evidence type="ECO:0000313" key="5">
    <source>
        <dbReference type="Proteomes" id="UP001597076"/>
    </source>
</evidence>
<evidence type="ECO:0000256" key="1">
    <source>
        <dbReference type="SAM" id="MobiDB-lite"/>
    </source>
</evidence>
<keyword evidence="2" id="KW-0472">Membrane</keyword>
<sequence length="426" mass="44958">MKGLPFQSGSTLRRRSKRLATAVPVDLVGVVVFTVVATVLLGVTDVSSSVVRAAVGFPLLFLVPGYVTVSALFPRSAPAQKSQSGIRQLVRQTQTLTDVERVALSFGLSFALLPLLGLVIAVTPLGFTGPVVSSAVACFSVVGASLAAVRRLSVPAADRYRIGLGRRLEAAHTAIFGAKSTLRVVVNVVLVLSMVLSLTTVGYALVSPQQGEQYTSLRLLTESESGELVASGYPSEIEPGESVPFVVGVENQEQQEMTYTVVVQEQRFVDGELVERTELQRTDTQLDRGTTDYVDHTVTPTTEEGTVRIAVLLYPDGAPEEPTLENAYRQAYFWTTITGSDSPDSEAGSGEDGSGDTAVDDDPFDGVLDDEGTADTDGETESADETEDGSDDDETADEGDEAAASDDEATDEEATGDDVTGGSDAV</sequence>
<feature type="domain" description="DUF1616" evidence="3">
    <location>
        <begin position="30"/>
        <end position="335"/>
    </location>
</feature>
<protein>
    <submittedName>
        <fullName evidence="4">DUF1616 domain-containing protein</fullName>
    </submittedName>
</protein>
<keyword evidence="2" id="KW-0812">Transmembrane</keyword>
<dbReference type="AlphaFoldDB" id="A0ABD6BGY4"/>
<evidence type="ECO:0000256" key="2">
    <source>
        <dbReference type="SAM" id="Phobius"/>
    </source>
</evidence>
<keyword evidence="5" id="KW-1185">Reference proteome</keyword>
<feature type="transmembrane region" description="Helical" evidence="2">
    <location>
        <begin position="131"/>
        <end position="149"/>
    </location>
</feature>
<evidence type="ECO:0000313" key="4">
    <source>
        <dbReference type="EMBL" id="MFD1564322.1"/>
    </source>
</evidence>
<feature type="transmembrane region" description="Helical" evidence="2">
    <location>
        <begin position="184"/>
        <end position="206"/>
    </location>
</feature>
<dbReference type="Proteomes" id="UP001597076">
    <property type="component" value="Unassembled WGS sequence"/>
</dbReference>
<dbReference type="Pfam" id="PF07760">
    <property type="entry name" value="DUF1616"/>
    <property type="match status" value="1"/>
</dbReference>
<feature type="transmembrane region" description="Helical" evidence="2">
    <location>
        <begin position="102"/>
        <end position="125"/>
    </location>
</feature>
<feature type="transmembrane region" description="Helical" evidence="2">
    <location>
        <begin position="50"/>
        <end position="73"/>
    </location>
</feature>
<dbReference type="EMBL" id="JBHUDI010000006">
    <property type="protein sequence ID" value="MFD1564322.1"/>
    <property type="molecule type" value="Genomic_DNA"/>
</dbReference>
<feature type="region of interest" description="Disordered" evidence="1">
    <location>
        <begin position="339"/>
        <end position="426"/>
    </location>
</feature>
<comment type="caution">
    <text evidence="4">The sequence shown here is derived from an EMBL/GenBank/DDBJ whole genome shotgun (WGS) entry which is preliminary data.</text>
</comment>